<organism evidence="3 5">
    <name type="scientific">Capnocytophaga haemolytica</name>
    <dbReference type="NCBI Taxonomy" id="45243"/>
    <lineage>
        <taxon>Bacteria</taxon>
        <taxon>Pseudomonadati</taxon>
        <taxon>Bacteroidota</taxon>
        <taxon>Flavobacteriia</taxon>
        <taxon>Flavobacteriales</taxon>
        <taxon>Flavobacteriaceae</taxon>
        <taxon>Capnocytophaga</taxon>
    </lineage>
</organism>
<reference evidence="3 5" key="2">
    <citation type="submission" date="2017-06" db="EMBL/GenBank/DDBJ databases">
        <authorList>
            <consortium name="Pathogen Informatics"/>
        </authorList>
    </citation>
    <scope>NUCLEOTIDE SEQUENCE [LARGE SCALE GENOMIC DNA]</scope>
    <source>
        <strain evidence="3 5">NCTC12947</strain>
    </source>
</reference>
<feature type="signal peptide" evidence="1">
    <location>
        <begin position="1"/>
        <end position="20"/>
    </location>
</feature>
<evidence type="ECO:0000313" key="5">
    <source>
        <dbReference type="Proteomes" id="UP000215539"/>
    </source>
</evidence>
<evidence type="ECO:0000313" key="3">
    <source>
        <dbReference type="EMBL" id="SNV08577.1"/>
    </source>
</evidence>
<reference evidence="2 4" key="1">
    <citation type="submission" date="2016-02" db="EMBL/GenBank/DDBJ databases">
        <authorList>
            <person name="Holder M.E."/>
            <person name="Ajami N.J."/>
            <person name="Petrosino J.F."/>
        </authorList>
    </citation>
    <scope>NUCLEOTIDE SEQUENCE [LARGE SCALE GENOMIC DNA]</scope>
    <source>
        <strain evidence="2 4">CCUG 32990</strain>
    </source>
</reference>
<keyword evidence="4" id="KW-1185">Reference proteome</keyword>
<feature type="chain" id="PRO_5043813636" evidence="1">
    <location>
        <begin position="21"/>
        <end position="352"/>
    </location>
</feature>
<dbReference type="Proteomes" id="UP000215539">
    <property type="component" value="Chromosome 1"/>
</dbReference>
<evidence type="ECO:0000313" key="2">
    <source>
        <dbReference type="EMBL" id="AMD84665.1"/>
    </source>
</evidence>
<evidence type="ECO:0000256" key="1">
    <source>
        <dbReference type="SAM" id="SignalP"/>
    </source>
</evidence>
<dbReference type="AlphaFoldDB" id="A0AAX2GZL9"/>
<name>A0AAX2GZL9_9FLAO</name>
<gene>
    <name evidence="2" type="ORF">AXF12_03465</name>
    <name evidence="3" type="ORF">SAMEA44541418_01046</name>
</gene>
<sequence length="352" mass="41204">MKRYFLHFVIAILLISSATATNASSQSYKSLTQAQAAAKQKGRLLLAFYAPENKRAEYEFQLQSSAYKEIEELEISRNNEEDVFYVLYLMTEKDQKWLKNHKITPKNQYFIFDGDDLIYYQEGEIISPYELLTDKYIYEVFHSAAKAKELDMILTNPESSLNELEKAFFSIVNDPYYSPFVLSQRDNPSVSQQYFEHIDNLSMLYQPKVTPEQLNKHWERIINAHKNEKDFNLNYAKLLGANFASWGLSAHNGYYYYYSMKDKQPDLNDLEAITYLISHKEDIKAHNISIRKKEGYETDYDPHDYVSSELRKAGIVPFSMPTLREKLQHKAYTSDPSLKKITKKLLLKISDK</sequence>
<dbReference type="Proteomes" id="UP000065822">
    <property type="component" value="Chromosome"/>
</dbReference>
<dbReference type="RefSeq" id="WP_066428356.1">
    <property type="nucleotide sequence ID" value="NZ_CP014227.1"/>
</dbReference>
<keyword evidence="1" id="KW-0732">Signal</keyword>
<protein>
    <submittedName>
        <fullName evidence="3">Uncharacterized protein</fullName>
    </submittedName>
</protein>
<proteinExistence type="predicted"/>
<dbReference type="EMBL" id="LT906449">
    <property type="protein sequence ID" value="SNV08577.1"/>
    <property type="molecule type" value="Genomic_DNA"/>
</dbReference>
<dbReference type="KEGG" id="chg:AXF12_03465"/>
<accession>A0AAX2GZL9</accession>
<dbReference type="EMBL" id="CP014227">
    <property type="protein sequence ID" value="AMD84665.1"/>
    <property type="molecule type" value="Genomic_DNA"/>
</dbReference>
<evidence type="ECO:0000313" key="4">
    <source>
        <dbReference type="Proteomes" id="UP000065822"/>
    </source>
</evidence>